<evidence type="ECO:0000313" key="1">
    <source>
        <dbReference type="Proteomes" id="UP000887565"/>
    </source>
</evidence>
<dbReference type="AlphaFoldDB" id="A0A915I4D0"/>
<protein>
    <submittedName>
        <fullName evidence="2">Uncharacterized protein</fullName>
    </submittedName>
</protein>
<dbReference type="Proteomes" id="UP000887565">
    <property type="component" value="Unplaced"/>
</dbReference>
<proteinExistence type="predicted"/>
<name>A0A915I4D0_ROMCU</name>
<reference evidence="2" key="1">
    <citation type="submission" date="2022-11" db="UniProtKB">
        <authorList>
            <consortium name="WormBaseParasite"/>
        </authorList>
    </citation>
    <scope>IDENTIFICATION</scope>
</reference>
<sequence length="153" mass="18281">MDKTQLRIVQIFGHRAHGSGHQAHAEPSLDLLTPTRQSSNTLQQWFSGQGKFFGGNRPFLFKVESSPIPTDIFYQQSRTNNACNGRDDRRWSDHNRSIASIRRRPRHSDGRSAMITMRVQRRRRHRRPIHPRRRRCCWLNRRRPRLAFEWEEV</sequence>
<accession>A0A915I4D0</accession>
<keyword evidence="1" id="KW-1185">Reference proteome</keyword>
<dbReference type="WBParaSite" id="nRc.2.0.1.t08606-RA">
    <property type="protein sequence ID" value="nRc.2.0.1.t08606-RA"/>
    <property type="gene ID" value="nRc.2.0.1.g08606"/>
</dbReference>
<organism evidence="1 2">
    <name type="scientific">Romanomermis culicivorax</name>
    <name type="common">Nematode worm</name>
    <dbReference type="NCBI Taxonomy" id="13658"/>
    <lineage>
        <taxon>Eukaryota</taxon>
        <taxon>Metazoa</taxon>
        <taxon>Ecdysozoa</taxon>
        <taxon>Nematoda</taxon>
        <taxon>Enoplea</taxon>
        <taxon>Dorylaimia</taxon>
        <taxon>Mermithida</taxon>
        <taxon>Mermithoidea</taxon>
        <taxon>Mermithidae</taxon>
        <taxon>Romanomermis</taxon>
    </lineage>
</organism>
<evidence type="ECO:0000313" key="2">
    <source>
        <dbReference type="WBParaSite" id="nRc.2.0.1.t08606-RA"/>
    </source>
</evidence>